<proteinExistence type="predicted"/>
<dbReference type="AlphaFoldDB" id="A0A2P6VAK3"/>
<feature type="region of interest" description="Disordered" evidence="1">
    <location>
        <begin position="586"/>
        <end position="733"/>
    </location>
</feature>
<feature type="region of interest" description="Disordered" evidence="1">
    <location>
        <begin position="127"/>
        <end position="165"/>
    </location>
</feature>
<feature type="compositionally biased region" description="Acidic residues" evidence="1">
    <location>
        <begin position="636"/>
        <end position="645"/>
    </location>
</feature>
<feature type="compositionally biased region" description="Low complexity" evidence="1">
    <location>
        <begin position="689"/>
        <end position="721"/>
    </location>
</feature>
<feature type="region of interest" description="Disordered" evidence="1">
    <location>
        <begin position="1"/>
        <end position="24"/>
    </location>
</feature>
<feature type="compositionally biased region" description="Acidic residues" evidence="1">
    <location>
        <begin position="418"/>
        <end position="427"/>
    </location>
</feature>
<sequence>MAQPESDDLSHLMPNLARAAGAEASPGDTMALRRYMQVLGDQLLNVPAASTLPHKPPRADGLPLRAGTGRRPQRRYFTIKWREEEPVATADEEAAAAELDPEALKDALVEQARAQRCALLQAALRPGTGRQPRSRKISITLPPLQLEEDEPAEEEVQHGEAAPGDEAALTEEELAALADAELAVQQLHDSEAAWECMAAEEEGMLAQAAAGAAPQPADAATPGAALWQQEQQAEYGGAAGDEMQPGTSQHGQARTPATSLLGRYTPMEGVPERLALLATRGKGGASLGGAALPATGSRSVRPAGTPAGFTPLEGIPERLHAFQPLPGATRVLSNLGVPSVDSPVEGLVHEAARRRSIGAAQQPADVPVAAAAEGEGEVAAGGSFGGFARLAEQAEAAAAEAGTAAGAAAAAAAAALPVDDDDDDDDVGGGFADDGGFDDEEPPTASAGGDSPRMADAAMQTGISLGADEAAAPGGSPDAAVPFDDGYDGAFEADGGNAGHYDGFQQQAGLDDADLPGPSAPQRKPRRPTQDPGARLRKEINKRKSLVADPRIGRQELLPGMRRTTRQREAPLKWWLNEKKEFGRQHKTMPTVANVVHKQPNTPWQMVSDYKRRPAKRQRAPTPHDLEDVLAATAAGEEEEEEAEQQEQQQASDDEEAAEQQQEVDEEQQAAGESEGEEQQQRQRRRRAAPQQPAAATRRSARGAAAEAPPVRGKAAQKAKAAGGGSKKRKGRR</sequence>
<protein>
    <submittedName>
        <fullName evidence="2">Chlorophyll a-b binding chloroplastic</fullName>
    </submittedName>
</protein>
<name>A0A2P6VAK3_9CHLO</name>
<evidence type="ECO:0000313" key="2">
    <source>
        <dbReference type="EMBL" id="PSC71123.1"/>
    </source>
</evidence>
<dbReference type="OrthoDB" id="514664at2759"/>
<dbReference type="Proteomes" id="UP000239649">
    <property type="component" value="Unassembled WGS sequence"/>
</dbReference>
<feature type="region of interest" description="Disordered" evidence="1">
    <location>
        <begin position="416"/>
        <end position="565"/>
    </location>
</feature>
<feature type="compositionally biased region" description="Polar residues" evidence="1">
    <location>
        <begin position="245"/>
        <end position="254"/>
    </location>
</feature>
<dbReference type="EMBL" id="LHPF02000016">
    <property type="protein sequence ID" value="PSC71123.1"/>
    <property type="molecule type" value="Genomic_DNA"/>
</dbReference>
<evidence type="ECO:0000256" key="1">
    <source>
        <dbReference type="SAM" id="MobiDB-lite"/>
    </source>
</evidence>
<reference evidence="2 3" key="1">
    <citation type="journal article" date="2018" name="Plant J.">
        <title>Genome sequences of Chlorella sorokiniana UTEX 1602 and Micractinium conductrix SAG 241.80: implications to maltose excretion by a green alga.</title>
        <authorList>
            <person name="Arriola M.B."/>
            <person name="Velmurugan N."/>
            <person name="Zhang Y."/>
            <person name="Plunkett M.H."/>
            <person name="Hondzo H."/>
            <person name="Barney B.M."/>
        </authorList>
    </citation>
    <scope>NUCLEOTIDE SEQUENCE [LARGE SCALE GENOMIC DNA]</scope>
    <source>
        <strain evidence="2 3">SAG 241.80</strain>
    </source>
</reference>
<comment type="caution">
    <text evidence="2">The sequence shown here is derived from an EMBL/GenBank/DDBJ whole genome shotgun (WGS) entry which is preliminary data.</text>
</comment>
<feature type="compositionally biased region" description="Low complexity" evidence="1">
    <location>
        <begin position="233"/>
        <end position="242"/>
    </location>
</feature>
<feature type="region of interest" description="Disordered" evidence="1">
    <location>
        <begin position="233"/>
        <end position="254"/>
    </location>
</feature>
<accession>A0A2P6VAK3</accession>
<organism evidence="2 3">
    <name type="scientific">Micractinium conductrix</name>
    <dbReference type="NCBI Taxonomy" id="554055"/>
    <lineage>
        <taxon>Eukaryota</taxon>
        <taxon>Viridiplantae</taxon>
        <taxon>Chlorophyta</taxon>
        <taxon>core chlorophytes</taxon>
        <taxon>Trebouxiophyceae</taxon>
        <taxon>Chlorellales</taxon>
        <taxon>Chlorellaceae</taxon>
        <taxon>Chlorella clade</taxon>
        <taxon>Micractinium</taxon>
    </lineage>
</organism>
<feature type="region of interest" description="Disordered" evidence="1">
    <location>
        <begin position="48"/>
        <end position="69"/>
    </location>
</feature>
<feature type="compositionally biased region" description="Acidic residues" evidence="1">
    <location>
        <begin position="652"/>
        <end position="678"/>
    </location>
</feature>
<keyword evidence="3" id="KW-1185">Reference proteome</keyword>
<evidence type="ECO:0000313" key="3">
    <source>
        <dbReference type="Proteomes" id="UP000239649"/>
    </source>
</evidence>
<gene>
    <name evidence="2" type="ORF">C2E20_5464</name>
</gene>